<evidence type="ECO:0000256" key="3">
    <source>
        <dbReference type="ARBA" id="ARBA00022692"/>
    </source>
</evidence>
<feature type="transmembrane region" description="Helical" evidence="6">
    <location>
        <begin position="48"/>
        <end position="72"/>
    </location>
</feature>
<dbReference type="EMBL" id="RKHR01000005">
    <property type="protein sequence ID" value="ROS00113.1"/>
    <property type="molecule type" value="Genomic_DNA"/>
</dbReference>
<dbReference type="Gene3D" id="1.10.3730.20">
    <property type="match status" value="1"/>
</dbReference>
<proteinExistence type="predicted"/>
<feature type="transmembrane region" description="Helical" evidence="6">
    <location>
        <begin position="6"/>
        <end position="27"/>
    </location>
</feature>
<keyword evidence="8" id="KW-1185">Reference proteome</keyword>
<evidence type="ECO:0000256" key="1">
    <source>
        <dbReference type="ARBA" id="ARBA00004651"/>
    </source>
</evidence>
<evidence type="ECO:0000256" key="5">
    <source>
        <dbReference type="ARBA" id="ARBA00023136"/>
    </source>
</evidence>
<dbReference type="PANTHER" id="PTHR30561">
    <property type="entry name" value="SMR FAMILY PROTON-DEPENDENT DRUG EFFLUX TRANSPORTER SUGE"/>
    <property type="match status" value="1"/>
</dbReference>
<dbReference type="InterPro" id="IPR037185">
    <property type="entry name" value="EmrE-like"/>
</dbReference>
<feature type="transmembrane region" description="Helical" evidence="6">
    <location>
        <begin position="84"/>
        <end position="103"/>
    </location>
</feature>
<keyword evidence="3 6" id="KW-0812">Transmembrane</keyword>
<dbReference type="OrthoDB" id="517481at2"/>
<comment type="subcellular location">
    <subcellularLocation>
        <location evidence="1">Cell membrane</location>
        <topology evidence="1">Multi-pass membrane protein</topology>
    </subcellularLocation>
</comment>
<sequence length="130" mass="14460">MSAKDFVFSWGMVFAYVLLNAYGALVIKYKINQLGAVSFESMEQSLQYFLRLFTSPLILTGLLAIFVSAIAWMAALSRLDLSSAYPVAVGLNFVLVISVAFLSFREPVSALKLVAISLILFGVFLLYRDW</sequence>
<comment type="caution">
    <text evidence="7">The sequence shown here is derived from an EMBL/GenBank/DDBJ whole genome shotgun (WGS) entry which is preliminary data.</text>
</comment>
<dbReference type="GO" id="GO:0022857">
    <property type="term" value="F:transmembrane transporter activity"/>
    <property type="evidence" value="ECO:0007669"/>
    <property type="project" value="InterPro"/>
</dbReference>
<dbReference type="InterPro" id="IPR000390">
    <property type="entry name" value="Small_drug/metabolite_transptr"/>
</dbReference>
<dbReference type="SUPFAM" id="SSF103481">
    <property type="entry name" value="Multidrug resistance efflux transporter EmrE"/>
    <property type="match status" value="1"/>
</dbReference>
<evidence type="ECO:0000256" key="4">
    <source>
        <dbReference type="ARBA" id="ARBA00022989"/>
    </source>
</evidence>
<gene>
    <name evidence="7" type="ORF">EDC56_2749</name>
</gene>
<dbReference type="RefSeq" id="WP_123713096.1">
    <property type="nucleotide sequence ID" value="NZ_RKHR01000005.1"/>
</dbReference>
<reference evidence="7 8" key="1">
    <citation type="submission" date="2018-11" db="EMBL/GenBank/DDBJ databases">
        <title>Genomic Encyclopedia of Type Strains, Phase IV (KMG-IV): sequencing the most valuable type-strain genomes for metagenomic binning, comparative biology and taxonomic classification.</title>
        <authorList>
            <person name="Goeker M."/>
        </authorList>
    </citation>
    <scope>NUCLEOTIDE SEQUENCE [LARGE SCALE GENOMIC DNA]</scope>
    <source>
        <strain evidence="7 8">DSM 100316</strain>
    </source>
</reference>
<keyword evidence="2" id="KW-1003">Cell membrane</keyword>
<dbReference type="PANTHER" id="PTHR30561:SF9">
    <property type="entry name" value="4-AMINO-4-DEOXY-L-ARABINOSE-PHOSPHOUNDECAPRENOL FLIPPASE SUBUNIT ARNF-RELATED"/>
    <property type="match status" value="1"/>
</dbReference>
<dbReference type="AlphaFoldDB" id="A0A3N2DJY3"/>
<protein>
    <submittedName>
        <fullName evidence="7">Small Multidrug Resistance (SMR) protein</fullName>
    </submittedName>
</protein>
<accession>A0A3N2DJY3</accession>
<evidence type="ECO:0000256" key="6">
    <source>
        <dbReference type="SAM" id="Phobius"/>
    </source>
</evidence>
<name>A0A3N2DJY3_9GAMM</name>
<dbReference type="Proteomes" id="UP000275394">
    <property type="component" value="Unassembled WGS sequence"/>
</dbReference>
<evidence type="ECO:0000313" key="8">
    <source>
        <dbReference type="Proteomes" id="UP000275394"/>
    </source>
</evidence>
<keyword evidence="5 6" id="KW-0472">Membrane</keyword>
<dbReference type="GO" id="GO:0005886">
    <property type="term" value="C:plasma membrane"/>
    <property type="evidence" value="ECO:0007669"/>
    <property type="project" value="UniProtKB-SubCell"/>
</dbReference>
<evidence type="ECO:0000313" key="7">
    <source>
        <dbReference type="EMBL" id="ROS00113.1"/>
    </source>
</evidence>
<feature type="transmembrane region" description="Helical" evidence="6">
    <location>
        <begin position="110"/>
        <end position="127"/>
    </location>
</feature>
<evidence type="ECO:0000256" key="2">
    <source>
        <dbReference type="ARBA" id="ARBA00022475"/>
    </source>
</evidence>
<organism evidence="7 8">
    <name type="scientific">Sinobacterium caligoides</name>
    <dbReference type="NCBI Taxonomy" id="933926"/>
    <lineage>
        <taxon>Bacteria</taxon>
        <taxon>Pseudomonadati</taxon>
        <taxon>Pseudomonadota</taxon>
        <taxon>Gammaproteobacteria</taxon>
        <taxon>Cellvibrionales</taxon>
        <taxon>Spongiibacteraceae</taxon>
        <taxon>Sinobacterium</taxon>
    </lineage>
</organism>
<keyword evidence="4 6" id="KW-1133">Transmembrane helix</keyword>